<dbReference type="EMBL" id="MSFL01000013">
    <property type="protein sequence ID" value="PWY81859.1"/>
    <property type="molecule type" value="Genomic_DNA"/>
</dbReference>
<dbReference type="PANTHER" id="PTHR21310">
    <property type="entry name" value="AMINOGLYCOSIDE PHOSPHOTRANSFERASE-RELATED-RELATED"/>
    <property type="match status" value="1"/>
</dbReference>
<dbReference type="AlphaFoldDB" id="A0A317W718"/>
<dbReference type="OrthoDB" id="10003767at2759"/>
<accession>A0A317W718</accession>
<evidence type="ECO:0000313" key="3">
    <source>
        <dbReference type="Proteomes" id="UP000247233"/>
    </source>
</evidence>
<dbReference type="STRING" id="1448321.A0A317W718"/>
<evidence type="ECO:0000313" key="2">
    <source>
        <dbReference type="EMBL" id="PWY81859.1"/>
    </source>
</evidence>
<dbReference type="PANTHER" id="PTHR21310:SF51">
    <property type="entry name" value="AMINOGLYCOSIDE PHOSPHOTRANSFERASE DOMAIN-CONTAINING PROTEIN"/>
    <property type="match status" value="1"/>
</dbReference>
<dbReference type="InterPro" id="IPR051678">
    <property type="entry name" value="AGP_Transferase"/>
</dbReference>
<name>A0A317W718_9EURO</name>
<dbReference type="InterPro" id="IPR011009">
    <property type="entry name" value="Kinase-like_dom_sf"/>
</dbReference>
<comment type="caution">
    <text evidence="2">The sequence shown here is derived from an EMBL/GenBank/DDBJ whole genome shotgun (WGS) entry which is preliminary data.</text>
</comment>
<reference evidence="2 3" key="1">
    <citation type="submission" date="2016-12" db="EMBL/GenBank/DDBJ databases">
        <title>The genomes of Aspergillus section Nigri reveals drivers in fungal speciation.</title>
        <authorList>
            <consortium name="DOE Joint Genome Institute"/>
            <person name="Vesth T.C."/>
            <person name="Nybo J."/>
            <person name="Theobald S."/>
            <person name="Brandl J."/>
            <person name="Frisvad J.C."/>
            <person name="Nielsen K.F."/>
            <person name="Lyhne E.K."/>
            <person name="Kogle M.E."/>
            <person name="Kuo A."/>
            <person name="Riley R."/>
            <person name="Clum A."/>
            <person name="Nolan M."/>
            <person name="Lipzen A."/>
            <person name="Salamov A."/>
            <person name="Henrissat B."/>
            <person name="Wiebenga A."/>
            <person name="De Vries R.P."/>
            <person name="Grigoriev I.V."/>
            <person name="Mortensen U.H."/>
            <person name="Andersen M.R."/>
            <person name="Baker S.E."/>
        </authorList>
    </citation>
    <scope>NUCLEOTIDE SEQUENCE [LARGE SCALE GENOMIC DNA]</scope>
    <source>
        <strain evidence="2 3">CBS 117.55</strain>
    </source>
</reference>
<organism evidence="2 3">
    <name type="scientific">Aspergillus heteromorphus CBS 117.55</name>
    <dbReference type="NCBI Taxonomy" id="1448321"/>
    <lineage>
        <taxon>Eukaryota</taxon>
        <taxon>Fungi</taxon>
        <taxon>Dikarya</taxon>
        <taxon>Ascomycota</taxon>
        <taxon>Pezizomycotina</taxon>
        <taxon>Eurotiomycetes</taxon>
        <taxon>Eurotiomycetidae</taxon>
        <taxon>Eurotiales</taxon>
        <taxon>Aspergillaceae</taxon>
        <taxon>Aspergillus</taxon>
        <taxon>Aspergillus subgen. Circumdati</taxon>
    </lineage>
</organism>
<dbReference type="Proteomes" id="UP000247233">
    <property type="component" value="Unassembled WGS sequence"/>
</dbReference>
<keyword evidence="3" id="KW-1185">Reference proteome</keyword>
<proteinExistence type="predicted"/>
<dbReference type="SUPFAM" id="SSF56112">
    <property type="entry name" value="Protein kinase-like (PK-like)"/>
    <property type="match status" value="1"/>
</dbReference>
<evidence type="ECO:0000256" key="1">
    <source>
        <dbReference type="SAM" id="MobiDB-lite"/>
    </source>
</evidence>
<dbReference type="VEuPathDB" id="FungiDB:BO70DRAFT_406062"/>
<protein>
    <submittedName>
        <fullName evidence="2">Uncharacterized protein</fullName>
    </submittedName>
</protein>
<feature type="region of interest" description="Disordered" evidence="1">
    <location>
        <begin position="1"/>
        <end position="22"/>
    </location>
</feature>
<sequence length="434" mass="49483">MDEHSESSDAEDLNTASPEGRFGELLDIPSDSIVIVAINTRREFTTNTFTSAALVKRIEGARSLIHIVEFDDKLRYVVRLPFSGGHDRYTDIAKGAFVAKVKMMQVIKKRTHFPMPEIYDFDASFENEIEAPYVVESFIPGNPISDVWFEESGLMPLEEKRLRILDSVADTMAQLRGHQFDLIGAIEANNRGHQMTNPCHSFKISDSDMWYEESGPYSATVTYMLSRMLDPPSKTPRKKEAPPEAGCRMFLEMMVLCLPLSTDWESDDRESFVLSVPHFDASNILIDDQLHVTGFIDWDEVKTMPRFLGFASFPNWITRDLDPVVYNYPEDEHEDSPELLTRYRLLYNRKMKSLLHGEPEVRFMNKSHIFGAIYNAIMNPTARMEIVRTLVAKAFPTSLDGATRLIIKAGDGTLLRQDKERLNGGFEALLSVQY</sequence>
<gene>
    <name evidence="2" type="ORF">BO70DRAFT_406062</name>
</gene>
<dbReference type="RefSeq" id="XP_025399124.1">
    <property type="nucleotide sequence ID" value="XM_025547138.1"/>
</dbReference>
<dbReference type="GeneID" id="37069375"/>